<evidence type="ECO:0000313" key="2">
    <source>
        <dbReference type="EMBL" id="AAC14395.1"/>
    </source>
</evidence>
<reference evidence="2" key="1">
    <citation type="submission" date="1997-04" db="EMBL/GenBank/DDBJ databases">
        <authorList>
            <person name="Rieben W.K."/>
            <person name="Gonzales C."/>
            <person name="Gonzales S.T."/>
            <person name="Pilkington K."/>
            <person name="Kiyosawa H."/>
            <person name="Hughes J.E."/>
            <person name="Welker D.L."/>
        </authorList>
    </citation>
    <scope>NUCLEOTIDE SEQUENCE</scope>
    <source>
        <strain evidence="2">WS2162</strain>
        <plasmid evidence="2">Ddp5</plasmid>
    </source>
</reference>
<feature type="compositionally biased region" description="Acidic residues" evidence="1">
    <location>
        <begin position="203"/>
        <end position="224"/>
    </location>
</feature>
<protein>
    <submittedName>
        <fullName evidence="2">G5-like</fullName>
    </submittedName>
</protein>
<dbReference type="RefSeq" id="NP_046748.1">
    <property type="nucleotide sequence ID" value="NC_001889.1"/>
</dbReference>
<feature type="compositionally biased region" description="Low complexity" evidence="1">
    <location>
        <begin position="176"/>
        <end position="197"/>
    </location>
</feature>
<gene>
    <name evidence="2" type="primary">g5</name>
</gene>
<dbReference type="PIR" id="T02639">
    <property type="entry name" value="T02639"/>
</dbReference>
<dbReference type="VEuPathDB" id="AmoebaDB:GeneID_2544498"/>
<dbReference type="GeneID" id="2544498"/>
<keyword evidence="2" id="KW-0614">Plasmid</keyword>
<geneLocation type="plasmid" evidence="2">
    <name>Ddp5</name>
</geneLocation>
<name>O60988_DICDI</name>
<evidence type="ECO:0000256" key="1">
    <source>
        <dbReference type="SAM" id="MobiDB-lite"/>
    </source>
</evidence>
<accession>O60988</accession>
<dbReference type="KEGG" id="ddi:g5"/>
<proteinExistence type="predicted"/>
<dbReference type="EMBL" id="AF000580">
    <property type="protein sequence ID" value="AAC14395.1"/>
    <property type="molecule type" value="Genomic_DNA"/>
</dbReference>
<sequence>MESNYNEFYKNNLDIDHSQEIIRYLKNGNRVTVSNKHFFKDIFRSKFGDRTGRSKAYKSFVNSSFKRYLKIINKTYSLNGLDRNGDDILFNKIKGKKVFIGPIPKRYHYNEKDDNTIEHFNVDQMVKKIRDEGFYICKIDVENTFIDCVDCQTKTYVVSKKSTNLRKKTPDNEIHTPTLSPEQLTPLLTPQKTPPLSATLGEEISEEETSEEETSEEETLEEETSPSISISNSPEVVIPLLPTPTPTPTPLISSPQSKVQQDQQTSEGCLKFIPKLRYRNEIKASKLNKENTLEPTQKIIPVKKFKQSYWAKNPKLMSTTEIKVFQGCLSEKRSRVQIKK</sequence>
<reference evidence="2" key="2">
    <citation type="journal article" date="1998" name="Genetics">
        <title>Dictyostelium discoideum nuclear plasmid Ddp5 is a chimera related to the Ddp1 and Ddp2 plasmid families.</title>
        <authorList>
            <person name="Rieben W.K.Jr."/>
            <person name="Gonzales C.M."/>
            <person name="Gonzales S.T."/>
            <person name="Pilkington K.J."/>
            <person name="Kiyosawa H."/>
            <person name="Hughes J.E."/>
            <person name="Welker D.L."/>
        </authorList>
    </citation>
    <scope>NUCLEOTIDE SEQUENCE</scope>
    <source>
        <strain evidence="2">WS2162</strain>
        <plasmid evidence="2">Ddp5</plasmid>
    </source>
</reference>
<organism evidence="2">
    <name type="scientific">Dictyostelium discoideum</name>
    <name type="common">Social amoeba</name>
    <dbReference type="NCBI Taxonomy" id="44689"/>
    <lineage>
        <taxon>Eukaryota</taxon>
        <taxon>Amoebozoa</taxon>
        <taxon>Evosea</taxon>
        <taxon>Eumycetozoa</taxon>
        <taxon>Dictyostelia</taxon>
        <taxon>Dictyosteliales</taxon>
        <taxon>Dictyosteliaceae</taxon>
        <taxon>Dictyostelium</taxon>
    </lineage>
</organism>
<feature type="region of interest" description="Disordered" evidence="1">
    <location>
        <begin position="163"/>
        <end position="233"/>
    </location>
</feature>
<dbReference type="AlphaFoldDB" id="O60988"/>